<dbReference type="AlphaFoldDB" id="A0A318JS72"/>
<name>A0A318JS72_9NOCA</name>
<feature type="region of interest" description="Disordered" evidence="1">
    <location>
        <begin position="30"/>
        <end position="91"/>
    </location>
</feature>
<evidence type="ECO:0000313" key="3">
    <source>
        <dbReference type="Proteomes" id="UP000247569"/>
    </source>
</evidence>
<dbReference type="EMBL" id="QJKF01000016">
    <property type="protein sequence ID" value="PXX57844.1"/>
    <property type="molecule type" value="Genomic_DNA"/>
</dbReference>
<accession>A0A318JS72</accession>
<dbReference type="RefSeq" id="WP_146251331.1">
    <property type="nucleotide sequence ID" value="NZ_QJKF01000016.1"/>
</dbReference>
<reference evidence="2 3" key="1">
    <citation type="submission" date="2018-05" db="EMBL/GenBank/DDBJ databases">
        <title>Genomic Encyclopedia of Type Strains, Phase IV (KMG-IV): sequencing the most valuable type-strain genomes for metagenomic binning, comparative biology and taxonomic classification.</title>
        <authorList>
            <person name="Goeker M."/>
        </authorList>
    </citation>
    <scope>NUCLEOTIDE SEQUENCE [LARGE SCALE GENOMIC DNA]</scope>
    <source>
        <strain evidence="2 3">DSM 44704</strain>
    </source>
</reference>
<evidence type="ECO:0000313" key="2">
    <source>
        <dbReference type="EMBL" id="PXX57844.1"/>
    </source>
</evidence>
<feature type="compositionally biased region" description="Gly residues" evidence="1">
    <location>
        <begin position="78"/>
        <end position="91"/>
    </location>
</feature>
<comment type="caution">
    <text evidence="2">The sequence shown here is derived from an EMBL/GenBank/DDBJ whole genome shotgun (WGS) entry which is preliminary data.</text>
</comment>
<keyword evidence="3" id="KW-1185">Reference proteome</keyword>
<protein>
    <submittedName>
        <fullName evidence="2">Uncharacterized protein</fullName>
    </submittedName>
</protein>
<evidence type="ECO:0000256" key="1">
    <source>
        <dbReference type="SAM" id="MobiDB-lite"/>
    </source>
</evidence>
<gene>
    <name evidence="2" type="ORF">DFR70_11674</name>
</gene>
<dbReference type="Proteomes" id="UP000247569">
    <property type="component" value="Unassembled WGS sequence"/>
</dbReference>
<proteinExistence type="predicted"/>
<sequence length="91" mass="9350">MNAVLWIVIAAGLVGAVFAVLVVRRRGSVSDDPLTRARQAGSVLSTQLESPRSRQRRKKRDFADKTMGEAGTDSSAYGGTGLGGGCGGGGL</sequence>
<organism evidence="2 3">
    <name type="scientific">Nocardia tenerifensis</name>
    <dbReference type="NCBI Taxonomy" id="228006"/>
    <lineage>
        <taxon>Bacteria</taxon>
        <taxon>Bacillati</taxon>
        <taxon>Actinomycetota</taxon>
        <taxon>Actinomycetes</taxon>
        <taxon>Mycobacteriales</taxon>
        <taxon>Nocardiaceae</taxon>
        <taxon>Nocardia</taxon>
    </lineage>
</organism>